<evidence type="ECO:0000313" key="4">
    <source>
        <dbReference type="Proteomes" id="UP000009309"/>
    </source>
</evidence>
<evidence type="ECO:0000256" key="1">
    <source>
        <dbReference type="SAM" id="Coils"/>
    </source>
</evidence>
<gene>
    <name evidence="3" type="ORF">BN8_03590</name>
</gene>
<dbReference type="OrthoDB" id="943582at2"/>
<dbReference type="Proteomes" id="UP000009309">
    <property type="component" value="Unassembled WGS sequence"/>
</dbReference>
<keyword evidence="1" id="KW-0175">Coiled coil</keyword>
<protein>
    <recommendedName>
        <fullName evidence="5">Outer membrane protein beta-barrel domain-containing protein</fullName>
    </recommendedName>
</protein>
<feature type="signal peptide" evidence="2">
    <location>
        <begin position="1"/>
        <end position="20"/>
    </location>
</feature>
<feature type="chain" id="PRO_5003658544" description="Outer membrane protein beta-barrel domain-containing protein" evidence="2">
    <location>
        <begin position="21"/>
        <end position="224"/>
    </location>
</feature>
<dbReference type="eggNOG" id="ENOG502ZR5X">
    <property type="taxonomic scope" value="Bacteria"/>
</dbReference>
<dbReference type="AlphaFoldDB" id="I2GKJ9"/>
<evidence type="ECO:0000313" key="3">
    <source>
        <dbReference type="EMBL" id="CCH54425.1"/>
    </source>
</evidence>
<comment type="caution">
    <text evidence="3">The sequence shown here is derived from an EMBL/GenBank/DDBJ whole genome shotgun (WGS) entry which is preliminary data.</text>
</comment>
<sequence>MKSVLITSTILLCMSATAFAQNDSTNRDRPIISNETEQEIRQKANKVKEDIEEEVEESRAYIRNNQLDWFQPGSVFIGGGLGVGTGGGNAYLALNTRAGYFFQEGFMGGLRYDFDRRVGERYRARQAGLFVRYYPFRTRVSSFLGAGYNFGREFSDNIPEDQKARYNSVNLEIGIMFWILPSLGFEGAFENNYYDRVDPAAGRSKGGRFKFGINYYFGRTGQRL</sequence>
<evidence type="ECO:0000256" key="2">
    <source>
        <dbReference type="SAM" id="SignalP"/>
    </source>
</evidence>
<keyword evidence="2" id="KW-0732">Signal</keyword>
<reference evidence="3 4" key="1">
    <citation type="journal article" date="2012" name="J. Bacteriol.">
        <title>Genome Sequence of the Filamentous Bacterium Fibrisoma limi BUZ 3T.</title>
        <authorList>
            <person name="Filippini M."/>
            <person name="Qi W."/>
            <person name="Jaenicke S."/>
            <person name="Goesmann A."/>
            <person name="Smits T.H."/>
            <person name="Bagheri H.C."/>
        </authorList>
    </citation>
    <scope>NUCLEOTIDE SEQUENCE [LARGE SCALE GENOMIC DNA]</scope>
    <source>
        <strain evidence="4">BUZ 3T</strain>
    </source>
</reference>
<dbReference type="RefSeq" id="WP_009283003.1">
    <property type="nucleotide sequence ID" value="NZ_CAIT01000007.1"/>
</dbReference>
<evidence type="ECO:0008006" key="5">
    <source>
        <dbReference type="Google" id="ProtNLM"/>
    </source>
</evidence>
<dbReference type="EMBL" id="CAIT01000007">
    <property type="protein sequence ID" value="CCH54425.1"/>
    <property type="molecule type" value="Genomic_DNA"/>
</dbReference>
<keyword evidence="4" id="KW-1185">Reference proteome</keyword>
<organism evidence="3 4">
    <name type="scientific">Fibrisoma limi BUZ 3</name>
    <dbReference type="NCBI Taxonomy" id="1185876"/>
    <lineage>
        <taxon>Bacteria</taxon>
        <taxon>Pseudomonadati</taxon>
        <taxon>Bacteroidota</taxon>
        <taxon>Cytophagia</taxon>
        <taxon>Cytophagales</taxon>
        <taxon>Spirosomataceae</taxon>
        <taxon>Fibrisoma</taxon>
    </lineage>
</organism>
<proteinExistence type="predicted"/>
<feature type="coiled-coil region" evidence="1">
    <location>
        <begin position="33"/>
        <end position="61"/>
    </location>
</feature>
<accession>I2GKJ9</accession>
<name>I2GKJ9_9BACT</name>